<accession>A0AC35G276</accession>
<organism evidence="1 2">
    <name type="scientific">Panagrolaimus sp. PS1159</name>
    <dbReference type="NCBI Taxonomy" id="55785"/>
    <lineage>
        <taxon>Eukaryota</taxon>
        <taxon>Metazoa</taxon>
        <taxon>Ecdysozoa</taxon>
        <taxon>Nematoda</taxon>
        <taxon>Chromadorea</taxon>
        <taxon>Rhabditida</taxon>
        <taxon>Tylenchina</taxon>
        <taxon>Panagrolaimomorpha</taxon>
        <taxon>Panagrolaimoidea</taxon>
        <taxon>Panagrolaimidae</taxon>
        <taxon>Panagrolaimus</taxon>
    </lineage>
</organism>
<dbReference type="Proteomes" id="UP000887580">
    <property type="component" value="Unplaced"/>
</dbReference>
<name>A0AC35G276_9BILA</name>
<evidence type="ECO:0000313" key="1">
    <source>
        <dbReference type="Proteomes" id="UP000887580"/>
    </source>
</evidence>
<reference evidence="2" key="1">
    <citation type="submission" date="2022-11" db="UniProtKB">
        <authorList>
            <consortium name="WormBaseParasite"/>
        </authorList>
    </citation>
    <scope>IDENTIFICATION</scope>
</reference>
<protein>
    <submittedName>
        <fullName evidence="2">HAT C-terminal dimerisation domain-containing protein</fullName>
    </submittedName>
</protein>
<evidence type="ECO:0000313" key="2">
    <source>
        <dbReference type="WBParaSite" id="PS1159_v2.g2265.t1"/>
    </source>
</evidence>
<dbReference type="WBParaSite" id="PS1159_v2.g2265.t1">
    <property type="protein sequence ID" value="PS1159_v2.g2265.t1"/>
    <property type="gene ID" value="PS1159_v2.g2265"/>
</dbReference>
<sequence length="304" mass="34739">MKNKKQLVRDQLYDYKFNGRRIYREALDIIEENTDVFQSYVNLLEPVQDAVVILQAQNYPTINKALVLYQSIRENFEEHTQSADILTRHMAESGLQVLNYHQTIPSTNSETHLLGLLLDPLKKDELERCCHDIIITDAIATFRRKVKAVQRQDTVQPDPYDLSPPSPFSVHIADANGNPPQDLVDVEINKYLSLPSQSLQILYQNVTEFWSKEEKNYPTVAKLARRILCVTSSAASEGLFNLLGRNVTSTRGSLNPATVSSLITMKNLIKFKEYEPQDTVTEDETENLESDAEEGFEELEEEED</sequence>
<proteinExistence type="predicted"/>